<name>T1JI37_STRMM</name>
<dbReference type="HOGENOM" id="CLU_3126875_0_0_1"/>
<sequence length="50" mass="5993">MLSKSEYRLISRDLSWRCERLNEISTELDDWNQHLAPDEGVNEILFRSLI</sequence>
<reference evidence="1" key="2">
    <citation type="submission" date="2015-02" db="UniProtKB">
        <authorList>
            <consortium name="EnsemblMetazoa"/>
        </authorList>
    </citation>
    <scope>IDENTIFICATION</scope>
</reference>
<dbReference type="AlphaFoldDB" id="T1JI37"/>
<dbReference type="EMBL" id="JH430992">
    <property type="status" value="NOT_ANNOTATED_CDS"/>
    <property type="molecule type" value="Genomic_DNA"/>
</dbReference>
<evidence type="ECO:0000313" key="1">
    <source>
        <dbReference type="EnsemblMetazoa" id="SMAR013518-PA"/>
    </source>
</evidence>
<keyword evidence="2" id="KW-1185">Reference proteome</keyword>
<protein>
    <submittedName>
        <fullName evidence="1">Uncharacterized protein</fullName>
    </submittedName>
</protein>
<accession>T1JI37</accession>
<reference evidence="2" key="1">
    <citation type="submission" date="2011-05" db="EMBL/GenBank/DDBJ databases">
        <authorList>
            <person name="Richards S.R."/>
            <person name="Qu J."/>
            <person name="Jiang H."/>
            <person name="Jhangiani S.N."/>
            <person name="Agravi P."/>
            <person name="Goodspeed R."/>
            <person name="Gross S."/>
            <person name="Mandapat C."/>
            <person name="Jackson L."/>
            <person name="Mathew T."/>
            <person name="Pu L."/>
            <person name="Thornton R."/>
            <person name="Saada N."/>
            <person name="Wilczek-Boney K.B."/>
            <person name="Lee S."/>
            <person name="Kovar C."/>
            <person name="Wu Y."/>
            <person name="Scherer S.E."/>
            <person name="Worley K.C."/>
            <person name="Muzny D.M."/>
            <person name="Gibbs R."/>
        </authorList>
    </citation>
    <scope>NUCLEOTIDE SEQUENCE</scope>
    <source>
        <strain evidence="2">Brora</strain>
    </source>
</reference>
<dbReference type="Proteomes" id="UP000014500">
    <property type="component" value="Unassembled WGS sequence"/>
</dbReference>
<organism evidence="1 2">
    <name type="scientific">Strigamia maritima</name>
    <name type="common">European centipede</name>
    <name type="synonym">Geophilus maritimus</name>
    <dbReference type="NCBI Taxonomy" id="126957"/>
    <lineage>
        <taxon>Eukaryota</taxon>
        <taxon>Metazoa</taxon>
        <taxon>Ecdysozoa</taxon>
        <taxon>Arthropoda</taxon>
        <taxon>Myriapoda</taxon>
        <taxon>Chilopoda</taxon>
        <taxon>Pleurostigmophora</taxon>
        <taxon>Geophilomorpha</taxon>
        <taxon>Linotaeniidae</taxon>
        <taxon>Strigamia</taxon>
    </lineage>
</organism>
<dbReference type="EnsemblMetazoa" id="SMAR013518-RA">
    <property type="protein sequence ID" value="SMAR013518-PA"/>
    <property type="gene ID" value="SMAR013518"/>
</dbReference>
<evidence type="ECO:0000313" key="2">
    <source>
        <dbReference type="Proteomes" id="UP000014500"/>
    </source>
</evidence>
<proteinExistence type="predicted"/>